<evidence type="ECO:0000313" key="1">
    <source>
        <dbReference type="EMBL" id="KAJ0207302.1"/>
    </source>
</evidence>
<dbReference type="AlphaFoldDB" id="A0A9R1XGP7"/>
<proteinExistence type="predicted"/>
<comment type="caution">
    <text evidence="1">The sequence shown here is derived from an EMBL/GenBank/DDBJ whole genome shotgun (WGS) entry which is preliminary data.</text>
</comment>
<keyword evidence="2" id="KW-1185">Reference proteome</keyword>
<dbReference type="Proteomes" id="UP000235145">
    <property type="component" value="Unassembled WGS sequence"/>
</dbReference>
<protein>
    <submittedName>
        <fullName evidence="1">Uncharacterized protein</fullName>
    </submittedName>
</protein>
<accession>A0A9R1XGP7</accession>
<organism evidence="1 2">
    <name type="scientific">Lactuca sativa</name>
    <name type="common">Garden lettuce</name>
    <dbReference type="NCBI Taxonomy" id="4236"/>
    <lineage>
        <taxon>Eukaryota</taxon>
        <taxon>Viridiplantae</taxon>
        <taxon>Streptophyta</taxon>
        <taxon>Embryophyta</taxon>
        <taxon>Tracheophyta</taxon>
        <taxon>Spermatophyta</taxon>
        <taxon>Magnoliopsida</taxon>
        <taxon>eudicotyledons</taxon>
        <taxon>Gunneridae</taxon>
        <taxon>Pentapetalae</taxon>
        <taxon>asterids</taxon>
        <taxon>campanulids</taxon>
        <taxon>Asterales</taxon>
        <taxon>Asteraceae</taxon>
        <taxon>Cichorioideae</taxon>
        <taxon>Cichorieae</taxon>
        <taxon>Lactucinae</taxon>
        <taxon>Lactuca</taxon>
    </lineage>
</organism>
<gene>
    <name evidence="1" type="ORF">LSAT_V11C500267300</name>
</gene>
<evidence type="ECO:0000313" key="2">
    <source>
        <dbReference type="Proteomes" id="UP000235145"/>
    </source>
</evidence>
<name>A0A9R1XGP7_LACSA</name>
<sequence length="86" mass="9778">MQGLRRSENVEHGKINLIMWNMKTSPVTKIGVPIEQIDMGFHLKTDAYYIWITETFPNNSIVGSPILGSSHICFDQSGILEKQRIC</sequence>
<dbReference type="EMBL" id="NBSK02000005">
    <property type="protein sequence ID" value="KAJ0207302.1"/>
    <property type="molecule type" value="Genomic_DNA"/>
</dbReference>
<reference evidence="1 2" key="1">
    <citation type="journal article" date="2017" name="Nat. Commun.">
        <title>Genome assembly with in vitro proximity ligation data and whole-genome triplication in lettuce.</title>
        <authorList>
            <person name="Reyes-Chin-Wo S."/>
            <person name="Wang Z."/>
            <person name="Yang X."/>
            <person name="Kozik A."/>
            <person name="Arikit S."/>
            <person name="Song C."/>
            <person name="Xia L."/>
            <person name="Froenicke L."/>
            <person name="Lavelle D.O."/>
            <person name="Truco M.J."/>
            <person name="Xia R."/>
            <person name="Zhu S."/>
            <person name="Xu C."/>
            <person name="Xu H."/>
            <person name="Xu X."/>
            <person name="Cox K."/>
            <person name="Korf I."/>
            <person name="Meyers B.C."/>
            <person name="Michelmore R.W."/>
        </authorList>
    </citation>
    <scope>NUCLEOTIDE SEQUENCE [LARGE SCALE GENOMIC DNA]</scope>
    <source>
        <strain evidence="2">cv. Salinas</strain>
        <tissue evidence="1">Seedlings</tissue>
    </source>
</reference>